<dbReference type="InterPro" id="IPR047122">
    <property type="entry name" value="Trans-enoyl_RdTase-like"/>
</dbReference>
<dbReference type="Pfam" id="PF00107">
    <property type="entry name" value="ADH_zinc_N"/>
    <property type="match status" value="1"/>
</dbReference>
<dbReference type="SUPFAM" id="SSF50129">
    <property type="entry name" value="GroES-like"/>
    <property type="match status" value="1"/>
</dbReference>
<dbReference type="InterPro" id="IPR011032">
    <property type="entry name" value="GroES-like_sf"/>
</dbReference>
<evidence type="ECO:0000256" key="2">
    <source>
        <dbReference type="ARBA" id="ARBA00023002"/>
    </source>
</evidence>
<dbReference type="GO" id="GO:0016651">
    <property type="term" value="F:oxidoreductase activity, acting on NAD(P)H"/>
    <property type="evidence" value="ECO:0007669"/>
    <property type="project" value="InterPro"/>
</dbReference>
<evidence type="ECO:0000313" key="5">
    <source>
        <dbReference type="Proteomes" id="UP000235786"/>
    </source>
</evidence>
<evidence type="ECO:0000256" key="1">
    <source>
        <dbReference type="ARBA" id="ARBA00008072"/>
    </source>
</evidence>
<dbReference type="InterPro" id="IPR013154">
    <property type="entry name" value="ADH-like_N"/>
</dbReference>
<accession>A0A2J6S9S2</accession>
<dbReference type="PANTHER" id="PTHR45348:SF2">
    <property type="entry name" value="ZINC-TYPE ALCOHOL DEHYDROGENASE-LIKE PROTEIN C2E1P3.01"/>
    <property type="match status" value="1"/>
</dbReference>
<dbReference type="InterPro" id="IPR036291">
    <property type="entry name" value="NAD(P)-bd_dom_sf"/>
</dbReference>
<keyword evidence="2" id="KW-0560">Oxidoreductase</keyword>
<dbReference type="Pfam" id="PF08240">
    <property type="entry name" value="ADH_N"/>
    <property type="match status" value="1"/>
</dbReference>
<dbReference type="CDD" id="cd08249">
    <property type="entry name" value="enoyl_reductase_like"/>
    <property type="match status" value="1"/>
</dbReference>
<dbReference type="PANTHER" id="PTHR45348">
    <property type="entry name" value="HYPOTHETICAL OXIDOREDUCTASE (EUROFUNG)"/>
    <property type="match status" value="1"/>
</dbReference>
<dbReference type="EMBL" id="KZ613938">
    <property type="protein sequence ID" value="PMD47511.1"/>
    <property type="molecule type" value="Genomic_DNA"/>
</dbReference>
<dbReference type="STRING" id="1149755.A0A2J6S9S2"/>
<keyword evidence="5" id="KW-1185">Reference proteome</keyword>
<dbReference type="AlphaFoldDB" id="A0A2J6S9S2"/>
<sequence>MTIVAKENGNVAAMLEECQARFKTVDRPIPEPGPNEIVVRNHAIAANPVDWKIQDYGFAIKNYPTVLGSDCCGIVVAVGESVTKFKVRDRVTCFAGVIYNNDINHGAFQSYTILRDIATTKIPDSMSFEEGSIFPMAMATSLISFMVNLGLPKPSGSITAQESGLLIWGASSSVGTSALQLAKNLGFKVFATASPAHHKTLKSLGAFEVFDYHDSAVVERIVAAAKSTGTPITLGFDAVGEGKSYKQAAYVLGASGGRGGKLVLVLPPPEDFAPDGIEISQTGAFKAFTEHADLGKWFFNDYLEKSLADGSILSAPQVEVVPGGIQTAQTALDKLKAGVSGKKLVITIDCYRH</sequence>
<dbReference type="Proteomes" id="UP000235786">
    <property type="component" value="Unassembled WGS sequence"/>
</dbReference>
<dbReference type="Gene3D" id="3.90.180.10">
    <property type="entry name" value="Medium-chain alcohol dehydrogenases, catalytic domain"/>
    <property type="match status" value="1"/>
</dbReference>
<reference evidence="4 5" key="1">
    <citation type="submission" date="2016-04" db="EMBL/GenBank/DDBJ databases">
        <title>A degradative enzymes factory behind the ericoid mycorrhizal symbiosis.</title>
        <authorList>
            <consortium name="DOE Joint Genome Institute"/>
            <person name="Martino E."/>
            <person name="Morin E."/>
            <person name="Grelet G."/>
            <person name="Kuo A."/>
            <person name="Kohler A."/>
            <person name="Daghino S."/>
            <person name="Barry K."/>
            <person name="Choi C."/>
            <person name="Cichocki N."/>
            <person name="Clum A."/>
            <person name="Copeland A."/>
            <person name="Hainaut M."/>
            <person name="Haridas S."/>
            <person name="Labutti K."/>
            <person name="Lindquist E."/>
            <person name="Lipzen A."/>
            <person name="Khouja H.-R."/>
            <person name="Murat C."/>
            <person name="Ohm R."/>
            <person name="Olson A."/>
            <person name="Spatafora J."/>
            <person name="Veneault-Fourrey C."/>
            <person name="Henrissat B."/>
            <person name="Grigoriev I."/>
            <person name="Martin F."/>
            <person name="Perotto S."/>
        </authorList>
    </citation>
    <scope>NUCLEOTIDE SEQUENCE [LARGE SCALE GENOMIC DNA]</scope>
    <source>
        <strain evidence="4 5">F</strain>
    </source>
</reference>
<dbReference type="SUPFAM" id="SSF51735">
    <property type="entry name" value="NAD(P)-binding Rossmann-fold domains"/>
    <property type="match status" value="1"/>
</dbReference>
<proteinExistence type="inferred from homology"/>
<dbReference type="InterPro" id="IPR013149">
    <property type="entry name" value="ADH-like_C"/>
</dbReference>
<dbReference type="OrthoDB" id="10257049at2759"/>
<protein>
    <submittedName>
        <fullName evidence="4">Putative alcohol dehydrogenase</fullName>
    </submittedName>
</protein>
<dbReference type="SMART" id="SM00829">
    <property type="entry name" value="PKS_ER"/>
    <property type="match status" value="1"/>
</dbReference>
<feature type="domain" description="Enoyl reductase (ER)" evidence="3">
    <location>
        <begin position="13"/>
        <end position="345"/>
    </location>
</feature>
<dbReference type="Gene3D" id="3.40.50.720">
    <property type="entry name" value="NAD(P)-binding Rossmann-like Domain"/>
    <property type="match status" value="1"/>
</dbReference>
<evidence type="ECO:0000313" key="4">
    <source>
        <dbReference type="EMBL" id="PMD47511.1"/>
    </source>
</evidence>
<comment type="similarity">
    <text evidence="1">Belongs to the zinc-containing alcohol dehydrogenase family.</text>
</comment>
<organism evidence="4 5">
    <name type="scientific">Hyaloscypha variabilis (strain UAMH 11265 / GT02V1 / F)</name>
    <name type="common">Meliniomyces variabilis</name>
    <dbReference type="NCBI Taxonomy" id="1149755"/>
    <lineage>
        <taxon>Eukaryota</taxon>
        <taxon>Fungi</taxon>
        <taxon>Dikarya</taxon>
        <taxon>Ascomycota</taxon>
        <taxon>Pezizomycotina</taxon>
        <taxon>Leotiomycetes</taxon>
        <taxon>Helotiales</taxon>
        <taxon>Hyaloscyphaceae</taxon>
        <taxon>Hyaloscypha</taxon>
        <taxon>Hyaloscypha variabilis</taxon>
    </lineage>
</organism>
<gene>
    <name evidence="4" type="ORF">L207DRAFT_449267</name>
</gene>
<dbReference type="InterPro" id="IPR020843">
    <property type="entry name" value="ER"/>
</dbReference>
<evidence type="ECO:0000259" key="3">
    <source>
        <dbReference type="SMART" id="SM00829"/>
    </source>
</evidence>
<name>A0A2J6S9S2_HYAVF</name>